<keyword evidence="5 6" id="KW-0472">Membrane</keyword>
<keyword evidence="2" id="KW-1003">Cell membrane</keyword>
<evidence type="ECO:0000256" key="2">
    <source>
        <dbReference type="ARBA" id="ARBA00022475"/>
    </source>
</evidence>
<dbReference type="Pfam" id="PF02687">
    <property type="entry name" value="FtsX"/>
    <property type="match status" value="1"/>
</dbReference>
<dbReference type="GO" id="GO:0005886">
    <property type="term" value="C:plasma membrane"/>
    <property type="evidence" value="ECO:0007669"/>
    <property type="project" value="UniProtKB-SubCell"/>
</dbReference>
<evidence type="ECO:0000256" key="4">
    <source>
        <dbReference type="ARBA" id="ARBA00022989"/>
    </source>
</evidence>
<protein>
    <submittedName>
        <fullName evidence="9">FtsX-like permease family protein</fullName>
    </submittedName>
</protein>
<evidence type="ECO:0000313" key="9">
    <source>
        <dbReference type="EMBL" id="SOY32519.1"/>
    </source>
</evidence>
<dbReference type="InterPro" id="IPR050250">
    <property type="entry name" value="Macrolide_Exporter_MacB"/>
</dbReference>
<dbReference type="PANTHER" id="PTHR30572">
    <property type="entry name" value="MEMBRANE COMPONENT OF TRANSPORTER-RELATED"/>
    <property type="match status" value="1"/>
</dbReference>
<dbReference type="InterPro" id="IPR003838">
    <property type="entry name" value="ABC3_permease_C"/>
</dbReference>
<dbReference type="PANTHER" id="PTHR30572:SF9">
    <property type="entry name" value="ABC TRANSPORTER PERMEASE PROTEIN"/>
    <property type="match status" value="1"/>
</dbReference>
<dbReference type="GO" id="GO:0022857">
    <property type="term" value="F:transmembrane transporter activity"/>
    <property type="evidence" value="ECO:0007669"/>
    <property type="project" value="TreeGrafter"/>
</dbReference>
<gene>
    <name evidence="9" type="ORF">AMURIS_05284</name>
</gene>
<evidence type="ECO:0000259" key="8">
    <source>
        <dbReference type="Pfam" id="PF12704"/>
    </source>
</evidence>
<name>A0A2K4ZPY1_9FIRM</name>
<evidence type="ECO:0000259" key="7">
    <source>
        <dbReference type="Pfam" id="PF02687"/>
    </source>
</evidence>
<proteinExistence type="predicted"/>
<dbReference type="Pfam" id="PF12704">
    <property type="entry name" value="MacB_PCD"/>
    <property type="match status" value="1"/>
</dbReference>
<dbReference type="AlphaFoldDB" id="A0A2K4ZPY1"/>
<feature type="transmembrane region" description="Helical" evidence="6">
    <location>
        <begin position="317"/>
        <end position="344"/>
    </location>
</feature>
<organism evidence="9 10">
    <name type="scientific">Acetatifactor muris</name>
    <dbReference type="NCBI Taxonomy" id="879566"/>
    <lineage>
        <taxon>Bacteria</taxon>
        <taxon>Bacillati</taxon>
        <taxon>Bacillota</taxon>
        <taxon>Clostridia</taxon>
        <taxon>Lachnospirales</taxon>
        <taxon>Lachnospiraceae</taxon>
        <taxon>Acetatifactor</taxon>
    </lineage>
</organism>
<evidence type="ECO:0000313" key="10">
    <source>
        <dbReference type="Proteomes" id="UP000236311"/>
    </source>
</evidence>
<keyword evidence="10" id="KW-1185">Reference proteome</keyword>
<keyword evidence="4 6" id="KW-1133">Transmembrane helix</keyword>
<accession>A0A2K4ZPY1</accession>
<evidence type="ECO:0000256" key="3">
    <source>
        <dbReference type="ARBA" id="ARBA00022692"/>
    </source>
</evidence>
<evidence type="ECO:0000256" key="1">
    <source>
        <dbReference type="ARBA" id="ARBA00004651"/>
    </source>
</evidence>
<evidence type="ECO:0000256" key="5">
    <source>
        <dbReference type="ARBA" id="ARBA00023136"/>
    </source>
</evidence>
<dbReference type="RefSeq" id="WP_242982625.1">
    <property type="nucleotide sequence ID" value="NZ_JANJZD010000059.1"/>
</dbReference>
<comment type="subcellular location">
    <subcellularLocation>
        <location evidence="1">Cell membrane</location>
        <topology evidence="1">Multi-pass membrane protein</topology>
    </subcellularLocation>
</comment>
<feature type="transmembrane region" description="Helical" evidence="6">
    <location>
        <begin position="276"/>
        <end position="296"/>
    </location>
</feature>
<feature type="domain" description="ABC3 transporter permease C-terminal" evidence="7">
    <location>
        <begin position="277"/>
        <end position="396"/>
    </location>
</feature>
<feature type="transmembrane region" description="Helical" evidence="6">
    <location>
        <begin position="369"/>
        <end position="392"/>
    </location>
</feature>
<dbReference type="InterPro" id="IPR025857">
    <property type="entry name" value="MacB_PCD"/>
</dbReference>
<dbReference type="EMBL" id="OFSM01000053">
    <property type="protein sequence ID" value="SOY32519.1"/>
    <property type="molecule type" value="Genomic_DNA"/>
</dbReference>
<evidence type="ECO:0000256" key="6">
    <source>
        <dbReference type="SAM" id="Phobius"/>
    </source>
</evidence>
<feature type="domain" description="MacB-like periplasmic core" evidence="8">
    <location>
        <begin position="63"/>
        <end position="245"/>
    </location>
</feature>
<sequence>MKFYQLAFRYLCRKKSKACILLLVLLFINSMILSSCMILHATEDSRLTMQEKMGTKAVPEVKGNSQMITEKELRAIRDLDGVTFVNRLGSSAVYPVDFNPVTNSDSEEENNRKVTLLSYDDLERDSAFSEVRYRLMKGKLITEDSEKGAVINYVLADANGLAIGDKMKVGTENGTVISVKIIGIFSAGSERNQMNTMPAVNRVENQIFVDNASYQELFEHAAYRKIAVYTKNPEGIEVLVRELEDILEDRVKITTADMLYRQLEVPLNRIVRVMKLLLLFTLAAGVTITSLLLCMWMRGRKRETAVFISMGTRKKGIFLQVFVETAAVFCLSVLGACVIGSGMAGMMEKLLMEDNTAVLLSVSLQAGDLAAMFFAGGCMAVAAVCISLLPVFRTNPKDILSKMEG</sequence>
<keyword evidence="3 6" id="KW-0812">Transmembrane</keyword>
<dbReference type="Proteomes" id="UP000236311">
    <property type="component" value="Unassembled WGS sequence"/>
</dbReference>
<reference evidence="9 10" key="1">
    <citation type="submission" date="2018-01" db="EMBL/GenBank/DDBJ databases">
        <authorList>
            <person name="Gaut B.S."/>
            <person name="Morton B.R."/>
            <person name="Clegg M.T."/>
            <person name="Duvall M.R."/>
        </authorList>
    </citation>
    <scope>NUCLEOTIDE SEQUENCE [LARGE SCALE GENOMIC DNA]</scope>
    <source>
        <strain evidence="9">GP69</strain>
    </source>
</reference>